<dbReference type="Gene3D" id="3.40.710.10">
    <property type="entry name" value="DD-peptidase/beta-lactamase superfamily"/>
    <property type="match status" value="1"/>
</dbReference>
<accession>A0ABT0YR40</accession>
<evidence type="ECO:0000313" key="3">
    <source>
        <dbReference type="Proteomes" id="UP001165541"/>
    </source>
</evidence>
<evidence type="ECO:0008006" key="4">
    <source>
        <dbReference type="Google" id="ProtNLM"/>
    </source>
</evidence>
<protein>
    <recommendedName>
        <fullName evidence="4">Beta-lactamase</fullName>
    </recommendedName>
</protein>
<dbReference type="Proteomes" id="UP001165541">
    <property type="component" value="Unassembled WGS sequence"/>
</dbReference>
<evidence type="ECO:0000256" key="1">
    <source>
        <dbReference type="SAM" id="SignalP"/>
    </source>
</evidence>
<sequence length="340" mass="35494">MHTATSRPDPTRLRAAMLAWCAAALTLSACGGGGDDGTAAAPSAIEREAAASATAGNSGACASIRPFYWSIGDASGVRAQGSVGIDAPTARTVMPIASASKLIYGAYVAEQRGGHLTEEDVAMLNFTSGYTEFDICLPGQTVGQCQSNHGPVIRNGSYIPEHDGYFFYSGGHMQKHATLMGLAADDNAALAQHIMAGLNGALRLTYTQPQLPGGVQTSAAEYGRLLQRVVAGQLHIRSLLGSHAVCATPALCDSAIESPVPPDALFHYSIGHWVETDAPEGDGAFSSAGAFGFYPWIDASKQWWGVVARHAEAGGESGAGMQSLRCGREIRKAWLNGIVR</sequence>
<proteinExistence type="predicted"/>
<dbReference type="RefSeq" id="WP_251779696.1">
    <property type="nucleotide sequence ID" value="NZ_JAMKFE010000010.1"/>
</dbReference>
<dbReference type="PROSITE" id="PS51257">
    <property type="entry name" value="PROKAR_LIPOPROTEIN"/>
    <property type="match status" value="1"/>
</dbReference>
<keyword evidence="1" id="KW-0732">Signal</keyword>
<organism evidence="2 3">
    <name type="scientific">Caldimonas mangrovi</name>
    <dbReference type="NCBI Taxonomy" id="2944811"/>
    <lineage>
        <taxon>Bacteria</taxon>
        <taxon>Pseudomonadati</taxon>
        <taxon>Pseudomonadota</taxon>
        <taxon>Betaproteobacteria</taxon>
        <taxon>Burkholderiales</taxon>
        <taxon>Sphaerotilaceae</taxon>
        <taxon>Caldimonas</taxon>
    </lineage>
</organism>
<dbReference type="EMBL" id="JAMKFE010000010">
    <property type="protein sequence ID" value="MCM5681217.1"/>
    <property type="molecule type" value="Genomic_DNA"/>
</dbReference>
<name>A0ABT0YR40_9BURK</name>
<gene>
    <name evidence="2" type="ORF">M8A51_16945</name>
</gene>
<dbReference type="SUPFAM" id="SSF56601">
    <property type="entry name" value="beta-lactamase/transpeptidase-like"/>
    <property type="match status" value="1"/>
</dbReference>
<keyword evidence="3" id="KW-1185">Reference proteome</keyword>
<feature type="chain" id="PRO_5046978834" description="Beta-lactamase" evidence="1">
    <location>
        <begin position="30"/>
        <end position="340"/>
    </location>
</feature>
<reference evidence="2" key="1">
    <citation type="submission" date="2022-05" db="EMBL/GenBank/DDBJ databases">
        <title>Schlegelella sp. nov., isolated from mangrove soil.</title>
        <authorList>
            <person name="Liu Y."/>
            <person name="Ge X."/>
            <person name="Liu W."/>
        </authorList>
    </citation>
    <scope>NUCLEOTIDE SEQUENCE</scope>
    <source>
        <strain evidence="2">S2-27</strain>
    </source>
</reference>
<evidence type="ECO:0000313" key="2">
    <source>
        <dbReference type="EMBL" id="MCM5681217.1"/>
    </source>
</evidence>
<comment type="caution">
    <text evidence="2">The sequence shown here is derived from an EMBL/GenBank/DDBJ whole genome shotgun (WGS) entry which is preliminary data.</text>
</comment>
<feature type="signal peptide" evidence="1">
    <location>
        <begin position="1"/>
        <end position="29"/>
    </location>
</feature>
<dbReference type="InterPro" id="IPR012338">
    <property type="entry name" value="Beta-lactam/transpept-like"/>
</dbReference>